<gene>
    <name evidence="1" type="ORF">H9712_07270</name>
</gene>
<accession>A0A9D2MMT3</accession>
<evidence type="ECO:0000313" key="2">
    <source>
        <dbReference type="Proteomes" id="UP000823921"/>
    </source>
</evidence>
<sequence length="157" mass="17098">MIDYIGQLLAQQLEREQGDGVWETGPVRVPLTASEEDQQGEKNPEVTSLPEIADRLSSVTGGDIRRWAAGVVDVHPAGERWADGGPEAGRALTETARELDQAVRISLAGLPAAERHTQVVTLEPPGRGQNGGEDGLRRLDRLVRRDARRFDGGFQLL</sequence>
<evidence type="ECO:0000313" key="1">
    <source>
        <dbReference type="EMBL" id="HJB80769.1"/>
    </source>
</evidence>
<organism evidence="1 2">
    <name type="scientific">Candidatus Flavonifractor intestinigallinarum</name>
    <dbReference type="NCBI Taxonomy" id="2838586"/>
    <lineage>
        <taxon>Bacteria</taxon>
        <taxon>Bacillati</taxon>
        <taxon>Bacillota</taxon>
        <taxon>Clostridia</taxon>
        <taxon>Eubacteriales</taxon>
        <taxon>Oscillospiraceae</taxon>
        <taxon>Flavonifractor</taxon>
    </lineage>
</organism>
<comment type="caution">
    <text evidence="1">The sequence shown here is derived from an EMBL/GenBank/DDBJ whole genome shotgun (WGS) entry which is preliminary data.</text>
</comment>
<dbReference type="EMBL" id="DWXO01000070">
    <property type="protein sequence ID" value="HJB80769.1"/>
    <property type="molecule type" value="Genomic_DNA"/>
</dbReference>
<name>A0A9D2MMT3_9FIRM</name>
<proteinExistence type="predicted"/>
<dbReference type="Proteomes" id="UP000823921">
    <property type="component" value="Unassembled WGS sequence"/>
</dbReference>
<reference evidence="1" key="2">
    <citation type="submission" date="2021-04" db="EMBL/GenBank/DDBJ databases">
        <authorList>
            <person name="Gilroy R."/>
        </authorList>
    </citation>
    <scope>NUCLEOTIDE SEQUENCE</scope>
    <source>
        <strain evidence="1">CHK192-8294</strain>
    </source>
</reference>
<protein>
    <submittedName>
        <fullName evidence="1">Uncharacterized protein</fullName>
    </submittedName>
</protein>
<dbReference type="AlphaFoldDB" id="A0A9D2MMT3"/>
<reference evidence="1" key="1">
    <citation type="journal article" date="2021" name="PeerJ">
        <title>Extensive microbial diversity within the chicken gut microbiome revealed by metagenomics and culture.</title>
        <authorList>
            <person name="Gilroy R."/>
            <person name="Ravi A."/>
            <person name="Getino M."/>
            <person name="Pursley I."/>
            <person name="Horton D.L."/>
            <person name="Alikhan N.F."/>
            <person name="Baker D."/>
            <person name="Gharbi K."/>
            <person name="Hall N."/>
            <person name="Watson M."/>
            <person name="Adriaenssens E.M."/>
            <person name="Foster-Nyarko E."/>
            <person name="Jarju S."/>
            <person name="Secka A."/>
            <person name="Antonio M."/>
            <person name="Oren A."/>
            <person name="Chaudhuri R.R."/>
            <person name="La Ragione R."/>
            <person name="Hildebrand F."/>
            <person name="Pallen M.J."/>
        </authorList>
    </citation>
    <scope>NUCLEOTIDE SEQUENCE</scope>
    <source>
        <strain evidence="1">CHK192-8294</strain>
    </source>
</reference>